<dbReference type="InterPro" id="IPR036388">
    <property type="entry name" value="WH-like_DNA-bd_sf"/>
</dbReference>
<dbReference type="Gene3D" id="3.40.190.10">
    <property type="entry name" value="Periplasmic binding protein-like II"/>
    <property type="match status" value="2"/>
</dbReference>
<dbReference type="InterPro" id="IPR000847">
    <property type="entry name" value="LysR_HTH_N"/>
</dbReference>
<dbReference type="PRINTS" id="PR00039">
    <property type="entry name" value="HTHLYSR"/>
</dbReference>
<sequence>MDIKLLRAFVTLSQLKRYHSAAEKLCVTQPALTKQIQTLESLSGITLFQRGRHGARLTVAGELLLQRASEVLASYDNFRADVASIQQGIMGTLTVGFGISSFRVAPEKVAIFRTLYPDVQVSLNDMSSAVQFQKLAEGQLQTGFVRLPAPERLESKVLAEEKLVLAVAHERDTELSSAAELLGSRKLLQLSKDRGEGLSEQISRFLSLRQLTPQTVFPADDIQTLLALVATKNGVALLPAGVIHILPYGVRLIPLEGEHTTWQTGIAWNPQIKDPVRDNFINIVTP</sequence>
<dbReference type="RefSeq" id="WP_048279164.1">
    <property type="nucleotide sequence ID" value="NZ_LDZF01000012.1"/>
</dbReference>
<dbReference type="GO" id="GO:0003700">
    <property type="term" value="F:DNA-binding transcription factor activity"/>
    <property type="evidence" value="ECO:0007669"/>
    <property type="project" value="InterPro"/>
</dbReference>
<dbReference type="SUPFAM" id="SSF53850">
    <property type="entry name" value="Periplasmic binding protein-like II"/>
    <property type="match status" value="1"/>
</dbReference>
<keyword evidence="3" id="KW-0238">DNA-binding</keyword>
<dbReference type="EMBL" id="LDZF01000012">
    <property type="protein sequence ID" value="KMK13219.1"/>
    <property type="molecule type" value="Genomic_DNA"/>
</dbReference>
<protein>
    <submittedName>
        <fullName evidence="6">LysR family transcriptional regulator</fullName>
    </submittedName>
</protein>
<dbReference type="GO" id="GO:0003677">
    <property type="term" value="F:DNA binding"/>
    <property type="evidence" value="ECO:0007669"/>
    <property type="project" value="UniProtKB-KW"/>
</dbReference>
<evidence type="ECO:0000256" key="4">
    <source>
        <dbReference type="ARBA" id="ARBA00023163"/>
    </source>
</evidence>
<dbReference type="PROSITE" id="PS50931">
    <property type="entry name" value="HTH_LYSR"/>
    <property type="match status" value="1"/>
</dbReference>
<organism evidence="6 7">
    <name type="scientific">Pluralibacter gergoviae</name>
    <name type="common">Enterobacter gergoviae</name>
    <dbReference type="NCBI Taxonomy" id="61647"/>
    <lineage>
        <taxon>Bacteria</taxon>
        <taxon>Pseudomonadati</taxon>
        <taxon>Pseudomonadota</taxon>
        <taxon>Gammaproteobacteria</taxon>
        <taxon>Enterobacterales</taxon>
        <taxon>Enterobacteriaceae</taxon>
        <taxon>Pluralibacter</taxon>
    </lineage>
</organism>
<evidence type="ECO:0000313" key="6">
    <source>
        <dbReference type="EMBL" id="KMK13219.1"/>
    </source>
</evidence>
<keyword evidence="2" id="KW-0805">Transcription regulation</keyword>
<evidence type="ECO:0000313" key="7">
    <source>
        <dbReference type="Proteomes" id="UP000036196"/>
    </source>
</evidence>
<dbReference type="SUPFAM" id="SSF46785">
    <property type="entry name" value="Winged helix' DNA-binding domain"/>
    <property type="match status" value="1"/>
</dbReference>
<dbReference type="InterPro" id="IPR005119">
    <property type="entry name" value="LysR_subst-bd"/>
</dbReference>
<evidence type="ECO:0000259" key="5">
    <source>
        <dbReference type="PROSITE" id="PS50931"/>
    </source>
</evidence>
<dbReference type="PATRIC" id="fig|61647.15.peg.751"/>
<dbReference type="Pfam" id="PF03466">
    <property type="entry name" value="LysR_substrate"/>
    <property type="match status" value="1"/>
</dbReference>
<reference evidence="6 7" key="1">
    <citation type="submission" date="2015-05" db="EMBL/GenBank/DDBJ databases">
        <title>Genome sequences of Pluralibacter gergoviae.</title>
        <authorList>
            <person name="Greninger A.L."/>
            <person name="Miller S."/>
        </authorList>
    </citation>
    <scope>NUCLEOTIDE SEQUENCE [LARGE SCALE GENOMIC DNA]</scope>
    <source>
        <strain evidence="6 7">JS81F13</strain>
    </source>
</reference>
<proteinExistence type="inferred from homology"/>
<dbReference type="AlphaFoldDB" id="A0A0J5L4H8"/>
<feature type="domain" description="HTH lysR-type" evidence="5">
    <location>
        <begin position="1"/>
        <end position="58"/>
    </location>
</feature>
<dbReference type="PANTHER" id="PTHR30346">
    <property type="entry name" value="TRANSCRIPTIONAL DUAL REGULATOR HCAR-RELATED"/>
    <property type="match status" value="1"/>
</dbReference>
<dbReference type="Pfam" id="PF00126">
    <property type="entry name" value="HTH_1"/>
    <property type="match status" value="1"/>
</dbReference>
<dbReference type="GO" id="GO:0032993">
    <property type="term" value="C:protein-DNA complex"/>
    <property type="evidence" value="ECO:0007669"/>
    <property type="project" value="TreeGrafter"/>
</dbReference>
<dbReference type="Proteomes" id="UP000036196">
    <property type="component" value="Unassembled WGS sequence"/>
</dbReference>
<keyword evidence="4" id="KW-0804">Transcription</keyword>
<dbReference type="PANTHER" id="PTHR30346:SF17">
    <property type="entry name" value="LYSR FAMILY TRANSCRIPTIONAL REGULATOR"/>
    <property type="match status" value="1"/>
</dbReference>
<comment type="caution">
    <text evidence="6">The sequence shown here is derived from an EMBL/GenBank/DDBJ whole genome shotgun (WGS) entry which is preliminary data.</text>
</comment>
<keyword evidence="7" id="KW-1185">Reference proteome</keyword>
<dbReference type="InterPro" id="IPR036390">
    <property type="entry name" value="WH_DNA-bd_sf"/>
</dbReference>
<evidence type="ECO:0000256" key="2">
    <source>
        <dbReference type="ARBA" id="ARBA00023015"/>
    </source>
</evidence>
<accession>A0A0J5L4H8</accession>
<comment type="similarity">
    <text evidence="1">Belongs to the LysR transcriptional regulatory family.</text>
</comment>
<evidence type="ECO:0000256" key="1">
    <source>
        <dbReference type="ARBA" id="ARBA00009437"/>
    </source>
</evidence>
<name>A0A0J5L4H8_PLUGE</name>
<gene>
    <name evidence="6" type="ORF">ABW06_13005</name>
</gene>
<dbReference type="CDD" id="cd08414">
    <property type="entry name" value="PBP2_LTTR_aromatics_like"/>
    <property type="match status" value="1"/>
</dbReference>
<evidence type="ECO:0000256" key="3">
    <source>
        <dbReference type="ARBA" id="ARBA00023125"/>
    </source>
</evidence>
<dbReference type="Gene3D" id="1.10.10.10">
    <property type="entry name" value="Winged helix-like DNA-binding domain superfamily/Winged helix DNA-binding domain"/>
    <property type="match status" value="1"/>
</dbReference>